<dbReference type="InterPro" id="IPR007630">
    <property type="entry name" value="RNA_pol_sigma70_r4"/>
</dbReference>
<evidence type="ECO:0000313" key="3">
    <source>
        <dbReference type="Proteomes" id="UP001595973"/>
    </source>
</evidence>
<dbReference type="InterPro" id="IPR036388">
    <property type="entry name" value="WH-like_DNA-bd_sf"/>
</dbReference>
<proteinExistence type="predicted"/>
<dbReference type="EMBL" id="JBHSGI010000012">
    <property type="protein sequence ID" value="MFC4669450.1"/>
    <property type="molecule type" value="Genomic_DNA"/>
</dbReference>
<dbReference type="InterPro" id="IPR011260">
    <property type="entry name" value="RNAP_asu_C"/>
</dbReference>
<accession>A0ABV9KH02</accession>
<dbReference type="SUPFAM" id="SSF47789">
    <property type="entry name" value="C-terminal domain of RNA polymerase alpha subunit"/>
    <property type="match status" value="1"/>
</dbReference>
<dbReference type="Pfam" id="PF04545">
    <property type="entry name" value="Sigma70_r4"/>
    <property type="match status" value="1"/>
</dbReference>
<gene>
    <name evidence="2" type="ORF">ACFO5X_12880</name>
</gene>
<protein>
    <submittedName>
        <fullName evidence="2">Sigma factor-like helix-turn-helix DNA-binding protein</fullName>
    </submittedName>
</protein>
<dbReference type="PROSITE" id="PS00716">
    <property type="entry name" value="SIGMA70_2"/>
    <property type="match status" value="1"/>
</dbReference>
<dbReference type="Proteomes" id="UP001595973">
    <property type="component" value="Unassembled WGS sequence"/>
</dbReference>
<evidence type="ECO:0000259" key="1">
    <source>
        <dbReference type="PROSITE" id="PS00716"/>
    </source>
</evidence>
<keyword evidence="3" id="KW-1185">Reference proteome</keyword>
<dbReference type="InterPro" id="IPR013324">
    <property type="entry name" value="RNA_pol_sigma_r3/r4-like"/>
</dbReference>
<evidence type="ECO:0000313" key="2">
    <source>
        <dbReference type="EMBL" id="MFC4669450.1"/>
    </source>
</evidence>
<dbReference type="PRINTS" id="PR00046">
    <property type="entry name" value="SIGMA70FCT"/>
</dbReference>
<dbReference type="InterPro" id="IPR000943">
    <property type="entry name" value="RNA_pol_sigma70"/>
</dbReference>
<dbReference type="Pfam" id="PF03118">
    <property type="entry name" value="RNA_pol_A_CTD"/>
    <property type="match status" value="1"/>
</dbReference>
<dbReference type="Gene3D" id="1.10.150.20">
    <property type="entry name" value="5' to 3' exonuclease, C-terminal subdomain"/>
    <property type="match status" value="1"/>
</dbReference>
<feature type="domain" description="RNA polymerase sigma-70" evidence="1">
    <location>
        <begin position="340"/>
        <end position="366"/>
    </location>
</feature>
<name>A0ABV9KH02_9RHOB</name>
<dbReference type="Gene3D" id="1.10.10.10">
    <property type="entry name" value="Winged helix-like DNA-binding domain superfamily/Winged helix DNA-binding domain"/>
    <property type="match status" value="1"/>
</dbReference>
<organism evidence="2 3">
    <name type="scientific">Seohaeicola nanhaiensis</name>
    <dbReference type="NCBI Taxonomy" id="1387282"/>
    <lineage>
        <taxon>Bacteria</taxon>
        <taxon>Pseudomonadati</taxon>
        <taxon>Pseudomonadota</taxon>
        <taxon>Alphaproteobacteria</taxon>
        <taxon>Rhodobacterales</taxon>
        <taxon>Roseobacteraceae</taxon>
        <taxon>Seohaeicola</taxon>
    </lineage>
</organism>
<comment type="caution">
    <text evidence="2">The sequence shown here is derived from an EMBL/GenBank/DDBJ whole genome shotgun (WGS) entry which is preliminary data.</text>
</comment>
<sequence>MNSPLRLFLMTQKRGSEWKIFVSQKLEEVHEEWTRLLADGALAGVIHVGFGRPPTRVFNEVASNNEGRMLVTQSAKFVLPQPFKCSVAKVAEVDDLPIFLALEGWGYSIEDSTVRLISQTGFSGKDDTACGVNQVPVARGWVSEFLSVAPEIEGNLNQLGIYDEESYLEKEGELQDSIRTSLGQFRFDSLIQDLDDPLDIARCAPPWLRSLEVGRLSLTVRLGNVFSNNRIKIVSDLDHYSEAELFRLKNFGRHSKKHLAEALLEGLRRGAVDTHASMALFDRGSGHTRENDVARGQTGESSAAISLGLIGNLLKTLNEIEERDRKVLLGRMGFNEPQRTLEDIGGDYGITRERIRQIEKRTLDRIITKELWDDVMRHRLSVILESREEPLPLFGLEVVDDWFRGTSGKQDVLAYLIDSICENRFHVLKVGTVGYVSRVDQETWNEKLREARQLLESAVDLNWSERECRQTVESFFPDQGKELTPLLWAEASRLCHFSGSEDSRTLTAYGRGIEQLVQVALEDSPNPLHTSEVAQMVSEISGRHIGESQIRNAVANVGVLLGRGTYGLRKHVPLSDAEIEKVAEMAFDIVADQADGRQWHASELVSELQEIDGALCERLDKYGLNVALQMKSPLKYLGRLVWALPEADDQHRVDLRDAVIGILEAAGGPLSTGEVNKRLSEFRGVNSTFQIWNRDPVLRVGRGLWGLNDRDLVVKRDQQPALVDKVFSALRKKGAGIHLDEVKQYIDCSPLVDAEAIFSIAALDDRIAIGVGRFAYLKEWGGTRRVTLKTALDRLMQQVPGPMKISDIKDWLEFITERQIDKSTVSHALSSSGTRYLGDGIWEIKERDLSDEADEADEADE</sequence>
<dbReference type="RefSeq" id="WP_380717880.1">
    <property type="nucleotide sequence ID" value="NZ_JBHSGI010000012.1"/>
</dbReference>
<reference evidence="3" key="1">
    <citation type="journal article" date="2019" name="Int. J. Syst. Evol. Microbiol.">
        <title>The Global Catalogue of Microorganisms (GCM) 10K type strain sequencing project: providing services to taxonomists for standard genome sequencing and annotation.</title>
        <authorList>
            <consortium name="The Broad Institute Genomics Platform"/>
            <consortium name="The Broad Institute Genome Sequencing Center for Infectious Disease"/>
            <person name="Wu L."/>
            <person name="Ma J."/>
        </authorList>
    </citation>
    <scope>NUCLEOTIDE SEQUENCE [LARGE SCALE GENOMIC DNA]</scope>
    <source>
        <strain evidence="3">CGMCC 4.7283</strain>
    </source>
</reference>
<dbReference type="SUPFAM" id="SSF88659">
    <property type="entry name" value="Sigma3 and sigma4 domains of RNA polymerase sigma factors"/>
    <property type="match status" value="1"/>
</dbReference>